<keyword evidence="2" id="KW-1185">Reference proteome</keyword>
<dbReference type="AlphaFoldDB" id="A0A6A6QX80"/>
<organism evidence="1 2">
    <name type="scientific">Lophium mytilinum</name>
    <dbReference type="NCBI Taxonomy" id="390894"/>
    <lineage>
        <taxon>Eukaryota</taxon>
        <taxon>Fungi</taxon>
        <taxon>Dikarya</taxon>
        <taxon>Ascomycota</taxon>
        <taxon>Pezizomycotina</taxon>
        <taxon>Dothideomycetes</taxon>
        <taxon>Pleosporomycetidae</taxon>
        <taxon>Mytilinidiales</taxon>
        <taxon>Mytilinidiaceae</taxon>
        <taxon>Lophium</taxon>
    </lineage>
</organism>
<accession>A0A6A6QX80</accession>
<evidence type="ECO:0008006" key="3">
    <source>
        <dbReference type="Google" id="ProtNLM"/>
    </source>
</evidence>
<evidence type="ECO:0000313" key="1">
    <source>
        <dbReference type="EMBL" id="KAF2496430.1"/>
    </source>
</evidence>
<protein>
    <recommendedName>
        <fullName evidence="3">SnoaL-like domain-containing protein</fullName>
    </recommendedName>
</protein>
<evidence type="ECO:0000313" key="2">
    <source>
        <dbReference type="Proteomes" id="UP000799750"/>
    </source>
</evidence>
<sequence>MSVPLTPTFYLRATGWTPTSRAHPAMKWMEYYTTTIIDGRAFTKPSTDPTTFFTADAVLVTSAGVTVTGAAEKWAALRQIYGPFLANYHEPLELFCIEKEDGSGWEMLGRANLYVKIPGEKGDGEKGAKSGDGREWDAVVVSAFRFEYVKDQGAEGGIKLARSEIFSDPMPAVGVMLKRGVIKAEDLLK</sequence>
<gene>
    <name evidence="1" type="ORF">BU16DRAFT_617866</name>
</gene>
<dbReference type="EMBL" id="MU004188">
    <property type="protein sequence ID" value="KAF2496430.1"/>
    <property type="molecule type" value="Genomic_DNA"/>
</dbReference>
<reference evidence="1" key="1">
    <citation type="journal article" date="2020" name="Stud. Mycol.">
        <title>101 Dothideomycetes genomes: a test case for predicting lifestyles and emergence of pathogens.</title>
        <authorList>
            <person name="Haridas S."/>
            <person name="Albert R."/>
            <person name="Binder M."/>
            <person name="Bloem J."/>
            <person name="Labutti K."/>
            <person name="Salamov A."/>
            <person name="Andreopoulos B."/>
            <person name="Baker S."/>
            <person name="Barry K."/>
            <person name="Bills G."/>
            <person name="Bluhm B."/>
            <person name="Cannon C."/>
            <person name="Castanera R."/>
            <person name="Culley D."/>
            <person name="Daum C."/>
            <person name="Ezra D."/>
            <person name="Gonzalez J."/>
            <person name="Henrissat B."/>
            <person name="Kuo A."/>
            <person name="Liang C."/>
            <person name="Lipzen A."/>
            <person name="Lutzoni F."/>
            <person name="Magnuson J."/>
            <person name="Mondo S."/>
            <person name="Nolan M."/>
            <person name="Ohm R."/>
            <person name="Pangilinan J."/>
            <person name="Park H.-J."/>
            <person name="Ramirez L."/>
            <person name="Alfaro M."/>
            <person name="Sun H."/>
            <person name="Tritt A."/>
            <person name="Yoshinaga Y."/>
            <person name="Zwiers L.-H."/>
            <person name="Turgeon B."/>
            <person name="Goodwin S."/>
            <person name="Spatafora J."/>
            <person name="Crous P."/>
            <person name="Grigoriev I."/>
        </authorList>
    </citation>
    <scope>NUCLEOTIDE SEQUENCE</scope>
    <source>
        <strain evidence="1">CBS 269.34</strain>
    </source>
</reference>
<dbReference type="OrthoDB" id="5271918at2759"/>
<name>A0A6A6QX80_9PEZI</name>
<dbReference type="Proteomes" id="UP000799750">
    <property type="component" value="Unassembled WGS sequence"/>
</dbReference>
<proteinExistence type="predicted"/>